<keyword evidence="4" id="KW-1185">Reference proteome</keyword>
<evidence type="ECO:0000256" key="1">
    <source>
        <dbReference type="SAM" id="MobiDB-lite"/>
    </source>
</evidence>
<proteinExistence type="predicted"/>
<dbReference type="AlphaFoldDB" id="A0A8C5XA60"/>
<feature type="chain" id="PRO_5034599476" evidence="2">
    <location>
        <begin position="25"/>
        <end position="90"/>
    </location>
</feature>
<evidence type="ECO:0000313" key="3">
    <source>
        <dbReference type="Ensembl" id="ENSMCSP00000021895.1"/>
    </source>
</evidence>
<evidence type="ECO:0000256" key="2">
    <source>
        <dbReference type="SAM" id="SignalP"/>
    </source>
</evidence>
<keyword evidence="2" id="KW-0732">Signal</keyword>
<dbReference type="Proteomes" id="UP000694560">
    <property type="component" value="Unplaced"/>
</dbReference>
<organism evidence="3 4">
    <name type="scientific">Malurus cyaneus samueli</name>
    <dbReference type="NCBI Taxonomy" id="2593467"/>
    <lineage>
        <taxon>Eukaryota</taxon>
        <taxon>Metazoa</taxon>
        <taxon>Chordata</taxon>
        <taxon>Craniata</taxon>
        <taxon>Vertebrata</taxon>
        <taxon>Euteleostomi</taxon>
        <taxon>Archelosauria</taxon>
        <taxon>Archosauria</taxon>
        <taxon>Dinosauria</taxon>
        <taxon>Saurischia</taxon>
        <taxon>Theropoda</taxon>
        <taxon>Coelurosauria</taxon>
        <taxon>Aves</taxon>
        <taxon>Neognathae</taxon>
        <taxon>Neoaves</taxon>
        <taxon>Telluraves</taxon>
        <taxon>Australaves</taxon>
        <taxon>Passeriformes</taxon>
        <taxon>Meliphagoidea</taxon>
        <taxon>Maluridae</taxon>
        <taxon>Malurus</taxon>
    </lineage>
</organism>
<accession>A0A8C5XA60</accession>
<evidence type="ECO:0000313" key="4">
    <source>
        <dbReference type="Proteomes" id="UP000694560"/>
    </source>
</evidence>
<feature type="region of interest" description="Disordered" evidence="1">
    <location>
        <begin position="31"/>
        <end position="90"/>
    </location>
</feature>
<feature type="signal peptide" evidence="2">
    <location>
        <begin position="1"/>
        <end position="24"/>
    </location>
</feature>
<sequence>LGRARPVPLFIPVLERALLVAAVADGCVTGAGKEREQSKGGGGCLPRSHLAGHPRCGQRGDGGHPLGPRAPFWGRRKGEARRGWGQAVVK</sequence>
<reference evidence="3" key="1">
    <citation type="submission" date="2025-08" db="UniProtKB">
        <authorList>
            <consortium name="Ensembl"/>
        </authorList>
    </citation>
    <scope>IDENTIFICATION</scope>
</reference>
<name>A0A8C5XA60_9PASS</name>
<reference evidence="3" key="2">
    <citation type="submission" date="2025-09" db="UniProtKB">
        <authorList>
            <consortium name="Ensembl"/>
        </authorList>
    </citation>
    <scope>IDENTIFICATION</scope>
</reference>
<protein>
    <submittedName>
        <fullName evidence="3">Uncharacterized protein</fullName>
    </submittedName>
</protein>
<dbReference type="Ensembl" id="ENSMCST00000022454.1">
    <property type="protein sequence ID" value="ENSMCSP00000021895.1"/>
    <property type="gene ID" value="ENSMCSG00000015294.1"/>
</dbReference>